<accession>A0A5J6WWF2</accession>
<keyword evidence="1" id="KW-0805">Transcription regulation</keyword>
<evidence type="ECO:0000313" key="5">
    <source>
        <dbReference type="EMBL" id="QFI54073.1"/>
    </source>
</evidence>
<dbReference type="PANTHER" id="PTHR42756">
    <property type="entry name" value="TRANSCRIPTIONAL REGULATOR, MARR"/>
    <property type="match status" value="1"/>
</dbReference>
<reference evidence="5 6" key="1">
    <citation type="submission" date="2019-05" db="EMBL/GenBank/DDBJ databases">
        <title>OXA-830, a novel chromosomally encoded expanded-spectrum class D beta-lactamase in Aeromonas simiae.</title>
        <authorList>
            <person name="Zhou W."/>
            <person name="Chen Q."/>
        </authorList>
    </citation>
    <scope>NUCLEOTIDE SEQUENCE [LARGE SCALE GENOMIC DNA]</scope>
    <source>
        <strain evidence="5 6">A6</strain>
    </source>
</reference>
<gene>
    <name evidence="5" type="ORF">FE240_04795</name>
</gene>
<dbReference type="Pfam" id="PF12802">
    <property type="entry name" value="MarR_2"/>
    <property type="match status" value="1"/>
</dbReference>
<dbReference type="KEGG" id="asim:FE240_04795"/>
<dbReference type="SMART" id="SM00347">
    <property type="entry name" value="HTH_MARR"/>
    <property type="match status" value="1"/>
</dbReference>
<dbReference type="RefSeq" id="WP_193003588.1">
    <property type="nucleotide sequence ID" value="NZ_CP040449.1"/>
</dbReference>
<dbReference type="Gene3D" id="1.10.10.10">
    <property type="entry name" value="Winged helix-like DNA-binding domain superfamily/Winged helix DNA-binding domain"/>
    <property type="match status" value="1"/>
</dbReference>
<evidence type="ECO:0000259" key="4">
    <source>
        <dbReference type="PROSITE" id="PS50995"/>
    </source>
</evidence>
<dbReference type="EMBL" id="CP040449">
    <property type="protein sequence ID" value="QFI54073.1"/>
    <property type="molecule type" value="Genomic_DNA"/>
</dbReference>
<protein>
    <submittedName>
        <fullName evidence="5">MarR family transcriptional regulator</fullName>
    </submittedName>
</protein>
<dbReference type="PRINTS" id="PR00598">
    <property type="entry name" value="HTHMARR"/>
</dbReference>
<dbReference type="AlphaFoldDB" id="A0A5J6WWF2"/>
<keyword evidence="2" id="KW-0238">DNA-binding</keyword>
<dbReference type="InterPro" id="IPR036390">
    <property type="entry name" value="WH_DNA-bd_sf"/>
</dbReference>
<dbReference type="PROSITE" id="PS50995">
    <property type="entry name" value="HTH_MARR_2"/>
    <property type="match status" value="1"/>
</dbReference>
<evidence type="ECO:0000256" key="3">
    <source>
        <dbReference type="ARBA" id="ARBA00023163"/>
    </source>
</evidence>
<feature type="domain" description="HTH marR-type" evidence="4">
    <location>
        <begin position="30"/>
        <end position="163"/>
    </location>
</feature>
<dbReference type="InterPro" id="IPR036388">
    <property type="entry name" value="WH-like_DNA-bd_sf"/>
</dbReference>
<evidence type="ECO:0000256" key="1">
    <source>
        <dbReference type="ARBA" id="ARBA00023015"/>
    </source>
</evidence>
<sequence length="166" mass="18726">MNHEQSDERDHVDALLAQWARERPDLDCWPMAIFGRVARMAALAGRDIDEGIKEQGLASGEFDVLATLRRAGEPLTPTALYQSTMLTSGAMTARLDKLERQGWIARQPSPCDRRSLLVALTDEGRAVIDKAVAAHVHNEWRLLAPLSEAEQRQLADLLRRWLRAYE</sequence>
<proteinExistence type="predicted"/>
<dbReference type="PANTHER" id="PTHR42756:SF1">
    <property type="entry name" value="TRANSCRIPTIONAL REPRESSOR OF EMRAB OPERON"/>
    <property type="match status" value="1"/>
</dbReference>
<evidence type="ECO:0000256" key="2">
    <source>
        <dbReference type="ARBA" id="ARBA00023125"/>
    </source>
</evidence>
<dbReference type="Proteomes" id="UP000594034">
    <property type="component" value="Chromosome"/>
</dbReference>
<dbReference type="GO" id="GO:0003677">
    <property type="term" value="F:DNA binding"/>
    <property type="evidence" value="ECO:0007669"/>
    <property type="project" value="UniProtKB-KW"/>
</dbReference>
<evidence type="ECO:0000313" key="6">
    <source>
        <dbReference type="Proteomes" id="UP000594034"/>
    </source>
</evidence>
<dbReference type="InterPro" id="IPR000835">
    <property type="entry name" value="HTH_MarR-typ"/>
</dbReference>
<name>A0A5J6WWF2_9GAMM</name>
<keyword evidence="3" id="KW-0804">Transcription</keyword>
<keyword evidence="6" id="KW-1185">Reference proteome</keyword>
<dbReference type="GO" id="GO:0003700">
    <property type="term" value="F:DNA-binding transcription factor activity"/>
    <property type="evidence" value="ECO:0007669"/>
    <property type="project" value="InterPro"/>
</dbReference>
<dbReference type="SUPFAM" id="SSF46785">
    <property type="entry name" value="Winged helix' DNA-binding domain"/>
    <property type="match status" value="1"/>
</dbReference>
<organism evidence="5 6">
    <name type="scientific">Aeromonas simiae</name>
    <dbReference type="NCBI Taxonomy" id="218936"/>
    <lineage>
        <taxon>Bacteria</taxon>
        <taxon>Pseudomonadati</taxon>
        <taxon>Pseudomonadota</taxon>
        <taxon>Gammaproteobacteria</taxon>
        <taxon>Aeromonadales</taxon>
        <taxon>Aeromonadaceae</taxon>
        <taxon>Aeromonas</taxon>
    </lineage>
</organism>